<dbReference type="PROSITE" id="PS51465">
    <property type="entry name" value="KAZAL_2"/>
    <property type="match status" value="1"/>
</dbReference>
<feature type="transmembrane region" description="Helical" evidence="8">
    <location>
        <begin position="245"/>
        <end position="268"/>
    </location>
</feature>
<dbReference type="Pfam" id="PF03137">
    <property type="entry name" value="OATP"/>
    <property type="match status" value="1"/>
</dbReference>
<comment type="caution">
    <text evidence="10">The sequence shown here is derived from an EMBL/GenBank/DDBJ whole genome shotgun (WGS) entry which is preliminary data.</text>
</comment>
<feature type="transmembrane region" description="Helical" evidence="8">
    <location>
        <begin position="618"/>
        <end position="636"/>
    </location>
</feature>
<dbReference type="GO" id="GO:0006811">
    <property type="term" value="P:monoatomic ion transport"/>
    <property type="evidence" value="ECO:0007669"/>
    <property type="project" value="UniProtKB-KW"/>
</dbReference>
<dbReference type="CDD" id="cd17336">
    <property type="entry name" value="MFS_SLCO_OATP"/>
    <property type="match status" value="1"/>
</dbReference>
<evidence type="ECO:0000313" key="10">
    <source>
        <dbReference type="EMBL" id="KAL3888230.1"/>
    </source>
</evidence>
<feature type="transmembrane region" description="Helical" evidence="8">
    <location>
        <begin position="206"/>
        <end position="224"/>
    </location>
</feature>
<keyword evidence="7" id="KW-1015">Disulfide bond</keyword>
<evidence type="ECO:0000256" key="7">
    <source>
        <dbReference type="ARBA" id="ARBA00023157"/>
    </source>
</evidence>
<keyword evidence="5 8" id="KW-1133">Transmembrane helix</keyword>
<keyword evidence="6 8" id="KW-0472">Membrane</keyword>
<evidence type="ECO:0000256" key="2">
    <source>
        <dbReference type="ARBA" id="ARBA00009657"/>
    </source>
</evidence>
<dbReference type="Gene3D" id="1.20.1250.20">
    <property type="entry name" value="MFS general substrate transporter like domains"/>
    <property type="match status" value="1"/>
</dbReference>
<feature type="transmembrane region" description="Helical" evidence="8">
    <location>
        <begin position="561"/>
        <end position="580"/>
    </location>
</feature>
<dbReference type="AlphaFoldDB" id="A0ABD3XPZ5"/>
<dbReference type="SUPFAM" id="SSF103473">
    <property type="entry name" value="MFS general substrate transporter"/>
    <property type="match status" value="1"/>
</dbReference>
<feature type="transmembrane region" description="Helical" evidence="8">
    <location>
        <begin position="523"/>
        <end position="549"/>
    </location>
</feature>
<keyword evidence="8" id="KW-0813">Transport</keyword>
<proteinExistence type="inferred from homology"/>
<feature type="transmembrane region" description="Helical" evidence="8">
    <location>
        <begin position="59"/>
        <end position="80"/>
    </location>
</feature>
<feature type="domain" description="Kazal-like" evidence="9">
    <location>
        <begin position="460"/>
        <end position="505"/>
    </location>
</feature>
<dbReference type="InterPro" id="IPR002350">
    <property type="entry name" value="Kazal_dom"/>
</dbReference>
<keyword evidence="4 8" id="KW-0812">Transmembrane</keyword>
<dbReference type="Proteomes" id="UP001634394">
    <property type="component" value="Unassembled WGS sequence"/>
</dbReference>
<evidence type="ECO:0000256" key="4">
    <source>
        <dbReference type="ARBA" id="ARBA00022692"/>
    </source>
</evidence>
<gene>
    <name evidence="10" type="ORF">ACJMK2_000605</name>
</gene>
<comment type="subcellular location">
    <subcellularLocation>
        <location evidence="1 8">Cell membrane</location>
        <topology evidence="1 8">Multi-pass membrane protein</topology>
    </subcellularLocation>
</comment>
<dbReference type="NCBIfam" id="TIGR00805">
    <property type="entry name" value="oat"/>
    <property type="match status" value="1"/>
</dbReference>
<name>A0ABD3XPZ5_SINWO</name>
<reference evidence="10 11" key="1">
    <citation type="submission" date="2024-11" db="EMBL/GenBank/DDBJ databases">
        <title>Chromosome-level genome assembly of the freshwater bivalve Anodonta woodiana.</title>
        <authorList>
            <person name="Chen X."/>
        </authorList>
    </citation>
    <scope>NUCLEOTIDE SEQUENCE [LARGE SCALE GENOMIC DNA]</scope>
    <source>
        <strain evidence="10">MN2024</strain>
        <tissue evidence="10">Gills</tissue>
    </source>
</reference>
<evidence type="ECO:0000259" key="9">
    <source>
        <dbReference type="PROSITE" id="PS51465"/>
    </source>
</evidence>
<keyword evidence="3" id="KW-1003">Cell membrane</keyword>
<comment type="caution">
    <text evidence="8">Lacks conserved residue(s) required for the propagation of feature annotation.</text>
</comment>
<feature type="transmembrane region" description="Helical" evidence="8">
    <location>
        <begin position="288"/>
        <end position="312"/>
    </location>
</feature>
<dbReference type="PANTHER" id="PTHR11388">
    <property type="entry name" value="ORGANIC ANION TRANSPORTER"/>
    <property type="match status" value="1"/>
</dbReference>
<dbReference type="InterPro" id="IPR004156">
    <property type="entry name" value="OATP"/>
</dbReference>
<dbReference type="PANTHER" id="PTHR11388:SF142">
    <property type="entry name" value="SOLUTE CARRIER ORGANIC ANION TRANSPORTER FAMILY MEMBER 5A1"/>
    <property type="match status" value="1"/>
</dbReference>
<sequence>MSSSTVTTVHGQTRDSKDIDLSIISDGIVGNVEPAAPSEKKKKQENEVETISGKFFKSLVSFSIVFGIGSMFTYTVNSYLSSQITTIEKVFGLSSSKSGMLLSANDVGFLTTVLFASHFMHRYHIPRILAISILIVGVFAILLALPKLFLSDAPSEEHHVMSNSTRISTTVLCLFHNMSDVSPPPGSACTSESNADDTGGSSNNNTWLLVLMGFALIIVGAAKAPRQALQTIYVDNNTERSKTGFYIAILTSFGVFGPFFALVLGGYFNKIPTGLKETSLTPSDPRWVGAWWMGFLVFGGGCIISSIFLFCFPRGRGLPSERQEKDPDKQNQSFCQNLKDLPRSILRILKDPVYTLSCINSITTAFGAMALGSFGPKYMETQFFLPTWKADIIMGIEKLITTSIGIMTGGIISRRLTLGRTGCLKLLLFTRLTYTCLTAFNYILGCNHSHVYGMDTSIGGNDSFPCDCSNVNYLPVCLDGSKTYFSPCHAGCVDKVSGGYENCSLSRTGHATSGICDSNCDYLIPYVIVSALGSLVGSVGMAPTMVVFLSSAADRDRSLAIGLHSFLQAILVFLPAHLVYGKVFDTVCLIWHTTCGKEGACSLYDNQAMRTKLISVDFGLKLVAFVSSVLALIFSIRKDRTKNDKEMEVHILQDEEENQDED</sequence>
<dbReference type="GO" id="GO:0005886">
    <property type="term" value="C:plasma membrane"/>
    <property type="evidence" value="ECO:0007669"/>
    <property type="project" value="UniProtKB-SubCell"/>
</dbReference>
<evidence type="ECO:0000256" key="8">
    <source>
        <dbReference type="RuleBase" id="RU362056"/>
    </source>
</evidence>
<protein>
    <recommendedName>
        <fullName evidence="8">Solute carrier organic anion transporter family member</fullName>
    </recommendedName>
</protein>
<evidence type="ECO:0000313" key="11">
    <source>
        <dbReference type="Proteomes" id="UP001634394"/>
    </source>
</evidence>
<feature type="transmembrane region" description="Helical" evidence="8">
    <location>
        <begin position="392"/>
        <end position="412"/>
    </location>
</feature>
<dbReference type="EMBL" id="JBJQND010000001">
    <property type="protein sequence ID" value="KAL3888230.1"/>
    <property type="molecule type" value="Genomic_DNA"/>
</dbReference>
<evidence type="ECO:0000256" key="3">
    <source>
        <dbReference type="ARBA" id="ARBA00022475"/>
    </source>
</evidence>
<evidence type="ECO:0000256" key="5">
    <source>
        <dbReference type="ARBA" id="ARBA00022989"/>
    </source>
</evidence>
<accession>A0ABD3XPZ5</accession>
<evidence type="ECO:0000256" key="6">
    <source>
        <dbReference type="ARBA" id="ARBA00023136"/>
    </source>
</evidence>
<feature type="transmembrane region" description="Helical" evidence="8">
    <location>
        <begin position="128"/>
        <end position="149"/>
    </location>
</feature>
<keyword evidence="8" id="KW-0406">Ion transport</keyword>
<keyword evidence="11" id="KW-1185">Reference proteome</keyword>
<feature type="transmembrane region" description="Helical" evidence="8">
    <location>
        <begin position="353"/>
        <end position="372"/>
    </location>
</feature>
<organism evidence="10 11">
    <name type="scientific">Sinanodonta woodiana</name>
    <name type="common">Chinese pond mussel</name>
    <name type="synonym">Anodonta woodiana</name>
    <dbReference type="NCBI Taxonomy" id="1069815"/>
    <lineage>
        <taxon>Eukaryota</taxon>
        <taxon>Metazoa</taxon>
        <taxon>Spiralia</taxon>
        <taxon>Lophotrochozoa</taxon>
        <taxon>Mollusca</taxon>
        <taxon>Bivalvia</taxon>
        <taxon>Autobranchia</taxon>
        <taxon>Heteroconchia</taxon>
        <taxon>Palaeoheterodonta</taxon>
        <taxon>Unionida</taxon>
        <taxon>Unionoidea</taxon>
        <taxon>Unionidae</taxon>
        <taxon>Unioninae</taxon>
        <taxon>Sinanodonta</taxon>
    </lineage>
</organism>
<comment type="similarity">
    <text evidence="2 8">Belongs to the organo anion transporter (TC 2.A.60) family.</text>
</comment>
<feature type="transmembrane region" description="Helical" evidence="8">
    <location>
        <begin position="424"/>
        <end position="444"/>
    </location>
</feature>
<dbReference type="InterPro" id="IPR036259">
    <property type="entry name" value="MFS_trans_sf"/>
</dbReference>
<evidence type="ECO:0000256" key="1">
    <source>
        <dbReference type="ARBA" id="ARBA00004651"/>
    </source>
</evidence>